<dbReference type="Proteomes" id="UP000006251">
    <property type="component" value="Unassembled WGS sequence"/>
</dbReference>
<evidence type="ECO:0000313" key="2">
    <source>
        <dbReference type="EMBL" id="GAC27440.1"/>
    </source>
</evidence>
<comment type="caution">
    <text evidence="2">The sequence shown here is derived from an EMBL/GenBank/DDBJ whole genome shotgun (WGS) entry which is preliminary data.</text>
</comment>
<proteinExistence type="predicted"/>
<keyword evidence="1" id="KW-0812">Transmembrane</keyword>
<reference evidence="3" key="1">
    <citation type="journal article" date="2014" name="Environ. Microbiol.">
        <title>Comparative genomics of the marine bacterial genus Glaciecola reveals the high degree of genomic diversity and genomic characteristic for cold adaptation.</title>
        <authorList>
            <person name="Qin Q.L."/>
            <person name="Xie B.B."/>
            <person name="Yu Y."/>
            <person name="Shu Y.L."/>
            <person name="Rong J.C."/>
            <person name="Zhang Y.J."/>
            <person name="Zhao D.L."/>
            <person name="Chen X.L."/>
            <person name="Zhang X.Y."/>
            <person name="Chen B."/>
            <person name="Zhou B.C."/>
            <person name="Zhang Y.Z."/>
        </authorList>
    </citation>
    <scope>NUCLEOTIDE SEQUENCE [LARGE SCALE GENOMIC DNA]</scope>
    <source>
        <strain evidence="3">ACAM 615</strain>
    </source>
</reference>
<keyword evidence="1" id="KW-1133">Transmembrane helix</keyword>
<name>K6ZVT9_9ALTE</name>
<protein>
    <submittedName>
        <fullName evidence="2">Uncharacterized protein</fullName>
    </submittedName>
</protein>
<evidence type="ECO:0000313" key="3">
    <source>
        <dbReference type="Proteomes" id="UP000006251"/>
    </source>
</evidence>
<dbReference type="AlphaFoldDB" id="K6ZVT9"/>
<dbReference type="EMBL" id="BAEQ01000013">
    <property type="protein sequence ID" value="GAC27440.1"/>
    <property type="molecule type" value="Genomic_DNA"/>
</dbReference>
<evidence type="ECO:0000256" key="1">
    <source>
        <dbReference type="SAM" id="Phobius"/>
    </source>
</evidence>
<keyword evidence="1" id="KW-0472">Membrane</keyword>
<keyword evidence="3" id="KW-1185">Reference proteome</keyword>
<sequence>MSIKTWQEDRAEMLREDRREWLLVVAISLAVLASGALLAYLVQGK</sequence>
<gene>
    <name evidence="2" type="ORF">GPAL_0560</name>
</gene>
<accession>K6ZVT9</accession>
<organism evidence="2 3">
    <name type="scientific">Brumicola pallidula DSM 14239 = ACAM 615</name>
    <dbReference type="NCBI Taxonomy" id="1121922"/>
    <lineage>
        <taxon>Bacteria</taxon>
        <taxon>Pseudomonadati</taxon>
        <taxon>Pseudomonadota</taxon>
        <taxon>Gammaproteobacteria</taxon>
        <taxon>Alteromonadales</taxon>
        <taxon>Alteromonadaceae</taxon>
        <taxon>Brumicola</taxon>
    </lineage>
</organism>
<dbReference type="RefSeq" id="WP_006009028.1">
    <property type="nucleotide sequence ID" value="NZ_AUAV01000012.1"/>
</dbReference>
<dbReference type="STRING" id="1121922.GCA_000428905_02341"/>
<feature type="transmembrane region" description="Helical" evidence="1">
    <location>
        <begin position="21"/>
        <end position="42"/>
    </location>
</feature>